<sequence>MDILALKKAAVELRKNLELHKKTEPAALYLYEQLEHLISAAERGEISTPVEARDVPGSKIMDESNLRKYKELSEAYSTFYIELIGIRNSETYKMMEDMIREARKEE</sequence>
<protein>
    <submittedName>
        <fullName evidence="1">Uncharacterized protein</fullName>
    </submittedName>
</protein>
<reference evidence="1 2" key="1">
    <citation type="submission" date="2017-12" db="EMBL/GenBank/DDBJ databases">
        <title>Isolation and characterization of an aerobic denitrifying Pseudomonas monteilii CY06 from aquaculture ponds.</title>
        <authorList>
            <person name="Ma Q."/>
            <person name="Cai Y."/>
            <person name="He Z."/>
        </authorList>
    </citation>
    <scope>NUCLEOTIDE SEQUENCE [LARGE SCALE GENOMIC DNA]</scope>
    <source>
        <strain evidence="1 2">CY06</strain>
    </source>
</reference>
<dbReference type="Proteomes" id="UP000233399">
    <property type="component" value="Unassembled WGS sequence"/>
</dbReference>
<proteinExistence type="predicted"/>
<dbReference type="RefSeq" id="WP_021781919.1">
    <property type="nucleotide sequence ID" value="NZ_KK214960.1"/>
</dbReference>
<evidence type="ECO:0000313" key="2">
    <source>
        <dbReference type="Proteomes" id="UP000233399"/>
    </source>
</evidence>
<name>A0A2N1IPT9_9PSED</name>
<evidence type="ECO:0000313" key="1">
    <source>
        <dbReference type="EMBL" id="PKI20393.1"/>
    </source>
</evidence>
<organism evidence="1 2">
    <name type="scientific">Pseudomonas monteilii</name>
    <dbReference type="NCBI Taxonomy" id="76759"/>
    <lineage>
        <taxon>Bacteria</taxon>
        <taxon>Pseudomonadati</taxon>
        <taxon>Pseudomonadota</taxon>
        <taxon>Gammaproteobacteria</taxon>
        <taxon>Pseudomonadales</taxon>
        <taxon>Pseudomonadaceae</taxon>
        <taxon>Pseudomonas</taxon>
    </lineage>
</organism>
<dbReference type="EMBL" id="PJCG01000033">
    <property type="protein sequence ID" value="PKI20393.1"/>
    <property type="molecule type" value="Genomic_DNA"/>
</dbReference>
<gene>
    <name evidence="1" type="ORF">CXB65_17895</name>
</gene>
<accession>A0A2N1IPT9</accession>
<comment type="caution">
    <text evidence="1">The sequence shown here is derived from an EMBL/GenBank/DDBJ whole genome shotgun (WGS) entry which is preliminary data.</text>
</comment>
<dbReference type="AlphaFoldDB" id="A0A2N1IPT9"/>